<dbReference type="PANTHER" id="PTHR43436:SF1">
    <property type="entry name" value="TRANSCRIPTIONAL REGULATORY PROTEIN"/>
    <property type="match status" value="1"/>
</dbReference>
<dbReference type="InterPro" id="IPR018060">
    <property type="entry name" value="HTH_AraC"/>
</dbReference>
<dbReference type="Pfam" id="PF06719">
    <property type="entry name" value="AraC_N"/>
    <property type="match status" value="1"/>
</dbReference>
<evidence type="ECO:0000313" key="6">
    <source>
        <dbReference type="Proteomes" id="UP000034883"/>
    </source>
</evidence>
<evidence type="ECO:0000256" key="2">
    <source>
        <dbReference type="ARBA" id="ARBA00023125"/>
    </source>
</evidence>
<gene>
    <name evidence="5" type="ORF">DB32_000681</name>
</gene>
<evidence type="ECO:0000313" key="5">
    <source>
        <dbReference type="EMBL" id="AKF03532.1"/>
    </source>
</evidence>
<dbReference type="Proteomes" id="UP000034883">
    <property type="component" value="Chromosome"/>
</dbReference>
<dbReference type="InterPro" id="IPR009057">
    <property type="entry name" value="Homeodomain-like_sf"/>
</dbReference>
<dbReference type="PROSITE" id="PS01124">
    <property type="entry name" value="HTH_ARAC_FAMILY_2"/>
    <property type="match status" value="1"/>
</dbReference>
<dbReference type="RefSeq" id="WP_053230981.1">
    <property type="nucleotide sequence ID" value="NZ_CP011125.1"/>
</dbReference>
<dbReference type="GO" id="GO:0043565">
    <property type="term" value="F:sequence-specific DNA binding"/>
    <property type="evidence" value="ECO:0007669"/>
    <property type="project" value="InterPro"/>
</dbReference>
<protein>
    <submittedName>
        <fullName evidence="5">Transcriptional regulator, AraC family protein</fullName>
    </submittedName>
</protein>
<evidence type="ECO:0000256" key="3">
    <source>
        <dbReference type="ARBA" id="ARBA00023163"/>
    </source>
</evidence>
<keyword evidence="6" id="KW-1185">Reference proteome</keyword>
<dbReference type="STRING" id="927083.DB32_000681"/>
<reference evidence="5 6" key="1">
    <citation type="submission" date="2015-03" db="EMBL/GenBank/DDBJ databases">
        <title>Genome assembly of Sandaracinus amylolyticus DSM 53668.</title>
        <authorList>
            <person name="Sharma G."/>
            <person name="Subramanian S."/>
        </authorList>
    </citation>
    <scope>NUCLEOTIDE SEQUENCE [LARGE SCALE GENOMIC DNA]</scope>
    <source>
        <strain evidence="5 6">DSM 53668</strain>
    </source>
</reference>
<dbReference type="PANTHER" id="PTHR43436">
    <property type="entry name" value="ARAC-FAMILY TRANSCRIPTIONAL REGULATOR"/>
    <property type="match status" value="1"/>
</dbReference>
<dbReference type="SMART" id="SM00342">
    <property type="entry name" value="HTH_ARAC"/>
    <property type="match status" value="1"/>
</dbReference>
<dbReference type="KEGG" id="samy:DB32_000681"/>
<keyword evidence="3" id="KW-0804">Transcription</keyword>
<dbReference type="Gene3D" id="1.10.10.60">
    <property type="entry name" value="Homeodomain-like"/>
    <property type="match status" value="1"/>
</dbReference>
<dbReference type="InterPro" id="IPR018062">
    <property type="entry name" value="HTH_AraC-typ_CS"/>
</dbReference>
<dbReference type="AlphaFoldDB" id="A0A0F6YFE5"/>
<sequence length="293" mass="32254">MDVETIAERALRLVPRQLDESPQTVKVLSGLVLLRHHRRTAFESTIYEPVFCLIVQGRKEVTLGGSTFEAGAGRCLVVSHDLPVLSRVTRAPYLSLLLDIDLATLRGLHDELADARLDAADARAMETHDADEPLLDALGRYLALAGSGSDAKVLGPLILKEIHYRVLMSPSGAMLRRLLRRDSYESAIGRAISHIRRDFRAPIAVSELAEKVGMSPASFHKHFKEITTTTPLQYQKELRLLQARRLLAAGSASVSTVAFDVGYESASQFSREYARRFGVPPSRDAAERTSAAP</sequence>
<evidence type="ECO:0000259" key="4">
    <source>
        <dbReference type="PROSITE" id="PS01124"/>
    </source>
</evidence>
<feature type="domain" description="HTH araC/xylS-type" evidence="4">
    <location>
        <begin position="189"/>
        <end position="287"/>
    </location>
</feature>
<keyword evidence="1" id="KW-0805">Transcription regulation</keyword>
<name>A0A0F6YFE5_9BACT</name>
<dbReference type="InterPro" id="IPR009594">
    <property type="entry name" value="Tscrpt_reg_HTH_AraC_N"/>
</dbReference>
<dbReference type="Pfam" id="PF12833">
    <property type="entry name" value="HTH_18"/>
    <property type="match status" value="1"/>
</dbReference>
<evidence type="ECO:0000256" key="1">
    <source>
        <dbReference type="ARBA" id="ARBA00023015"/>
    </source>
</evidence>
<dbReference type="EMBL" id="CP011125">
    <property type="protein sequence ID" value="AKF03532.1"/>
    <property type="molecule type" value="Genomic_DNA"/>
</dbReference>
<organism evidence="5 6">
    <name type="scientific">Sandaracinus amylolyticus</name>
    <dbReference type="NCBI Taxonomy" id="927083"/>
    <lineage>
        <taxon>Bacteria</taxon>
        <taxon>Pseudomonadati</taxon>
        <taxon>Myxococcota</taxon>
        <taxon>Polyangia</taxon>
        <taxon>Polyangiales</taxon>
        <taxon>Sandaracinaceae</taxon>
        <taxon>Sandaracinus</taxon>
    </lineage>
</organism>
<proteinExistence type="predicted"/>
<dbReference type="SUPFAM" id="SSF46689">
    <property type="entry name" value="Homeodomain-like"/>
    <property type="match status" value="2"/>
</dbReference>
<keyword evidence="2" id="KW-0238">DNA-binding</keyword>
<dbReference type="GO" id="GO:0003700">
    <property type="term" value="F:DNA-binding transcription factor activity"/>
    <property type="evidence" value="ECO:0007669"/>
    <property type="project" value="InterPro"/>
</dbReference>
<accession>A0A0F6YFE5</accession>
<dbReference type="PROSITE" id="PS00041">
    <property type="entry name" value="HTH_ARAC_FAMILY_1"/>
    <property type="match status" value="1"/>
</dbReference>
<dbReference type="OrthoDB" id="9802263at2"/>